<dbReference type="AlphaFoldDB" id="A0A4R6TK80"/>
<keyword evidence="3 8" id="KW-0436">Ligase</keyword>
<feature type="binding site" evidence="8">
    <location>
        <begin position="26"/>
        <end position="31"/>
    </location>
    <ligand>
        <name>ATP</name>
        <dbReference type="ChEBI" id="CHEBI:30616"/>
    </ligand>
</feature>
<dbReference type="GO" id="GO:0005524">
    <property type="term" value="F:ATP binding"/>
    <property type="evidence" value="ECO:0007669"/>
    <property type="project" value="UniProtKB-UniRule"/>
</dbReference>
<keyword evidence="6 8" id="KW-0067">ATP-binding</keyword>
<organism evidence="10 11">
    <name type="scientific">Zeaxanthinibacter enoshimensis</name>
    <dbReference type="NCBI Taxonomy" id="392009"/>
    <lineage>
        <taxon>Bacteria</taxon>
        <taxon>Pseudomonadati</taxon>
        <taxon>Bacteroidota</taxon>
        <taxon>Flavobacteriia</taxon>
        <taxon>Flavobacteriales</taxon>
        <taxon>Flavobacteriaceae</taxon>
        <taxon>Zeaxanthinibacter</taxon>
    </lineage>
</organism>
<reference evidence="10 11" key="1">
    <citation type="submission" date="2019-03" db="EMBL/GenBank/DDBJ databases">
        <title>Genomic Encyclopedia of Archaeal and Bacterial Type Strains, Phase II (KMG-II): from individual species to whole genera.</title>
        <authorList>
            <person name="Goeker M."/>
        </authorList>
    </citation>
    <scope>NUCLEOTIDE SEQUENCE [LARGE SCALE GENOMIC DNA]</scope>
    <source>
        <strain evidence="10 11">DSM 18435</strain>
    </source>
</reference>
<gene>
    <name evidence="8" type="primary">tilS</name>
    <name evidence="10" type="ORF">CLV82_1984</name>
</gene>
<dbReference type="SUPFAM" id="SSF52402">
    <property type="entry name" value="Adenine nucleotide alpha hydrolases-like"/>
    <property type="match status" value="1"/>
</dbReference>
<feature type="domain" description="Lysidine-tRNA(Ile) synthetase C-terminal" evidence="9">
    <location>
        <begin position="359"/>
        <end position="431"/>
    </location>
</feature>
<dbReference type="Pfam" id="PF01171">
    <property type="entry name" value="ATP_bind_3"/>
    <property type="match status" value="1"/>
</dbReference>
<name>A0A4R6TK80_9FLAO</name>
<dbReference type="CDD" id="cd01992">
    <property type="entry name" value="TilS_N"/>
    <property type="match status" value="1"/>
</dbReference>
<keyword evidence="4 8" id="KW-0819">tRNA processing</keyword>
<comment type="similarity">
    <text evidence="8">Belongs to the tRNA(Ile)-lysidine synthase family.</text>
</comment>
<dbReference type="InterPro" id="IPR011063">
    <property type="entry name" value="TilS/TtcA_N"/>
</dbReference>
<dbReference type="InterPro" id="IPR014729">
    <property type="entry name" value="Rossmann-like_a/b/a_fold"/>
</dbReference>
<dbReference type="EMBL" id="SNYI01000002">
    <property type="protein sequence ID" value="TDQ31276.1"/>
    <property type="molecule type" value="Genomic_DNA"/>
</dbReference>
<accession>A0A4R6TK80</accession>
<comment type="domain">
    <text evidence="8">The N-terminal region contains the highly conserved SGGXDS motif, predicted to be a P-loop motif involved in ATP binding.</text>
</comment>
<keyword evidence="2 8" id="KW-0963">Cytoplasm</keyword>
<dbReference type="GO" id="GO:0032267">
    <property type="term" value="F:tRNA(Ile)-lysidine synthase activity"/>
    <property type="evidence" value="ECO:0007669"/>
    <property type="project" value="UniProtKB-EC"/>
</dbReference>
<dbReference type="GO" id="GO:0005737">
    <property type="term" value="C:cytoplasm"/>
    <property type="evidence" value="ECO:0007669"/>
    <property type="project" value="UniProtKB-SubCell"/>
</dbReference>
<dbReference type="OrthoDB" id="9807403at2"/>
<comment type="function">
    <text evidence="8">Ligates lysine onto the cytidine present at position 34 of the AUA codon-specific tRNA(Ile) that contains the anticodon CAU, in an ATP-dependent manner. Cytidine is converted to lysidine, thus changing the amino acid specificity of the tRNA from methionine to isoleucine.</text>
</comment>
<evidence type="ECO:0000256" key="4">
    <source>
        <dbReference type="ARBA" id="ARBA00022694"/>
    </source>
</evidence>
<dbReference type="Gene3D" id="3.40.50.620">
    <property type="entry name" value="HUPs"/>
    <property type="match status" value="1"/>
</dbReference>
<dbReference type="Pfam" id="PF11734">
    <property type="entry name" value="TilS_C"/>
    <property type="match status" value="1"/>
</dbReference>
<dbReference type="InterPro" id="IPR012094">
    <property type="entry name" value="tRNA_Ile_lys_synt"/>
</dbReference>
<proteinExistence type="inferred from homology"/>
<dbReference type="InterPro" id="IPR012796">
    <property type="entry name" value="Lysidine-tRNA-synth_C"/>
</dbReference>
<evidence type="ECO:0000256" key="8">
    <source>
        <dbReference type="HAMAP-Rule" id="MF_01161"/>
    </source>
</evidence>
<evidence type="ECO:0000259" key="9">
    <source>
        <dbReference type="SMART" id="SM00977"/>
    </source>
</evidence>
<evidence type="ECO:0000256" key="3">
    <source>
        <dbReference type="ARBA" id="ARBA00022598"/>
    </source>
</evidence>
<dbReference type="GO" id="GO:0006400">
    <property type="term" value="P:tRNA modification"/>
    <property type="evidence" value="ECO:0007669"/>
    <property type="project" value="UniProtKB-UniRule"/>
</dbReference>
<keyword evidence="11" id="KW-1185">Reference proteome</keyword>
<dbReference type="PANTHER" id="PTHR43033">
    <property type="entry name" value="TRNA(ILE)-LYSIDINE SYNTHASE-RELATED"/>
    <property type="match status" value="1"/>
</dbReference>
<evidence type="ECO:0000256" key="6">
    <source>
        <dbReference type="ARBA" id="ARBA00022840"/>
    </source>
</evidence>
<keyword evidence="5 8" id="KW-0547">Nucleotide-binding</keyword>
<dbReference type="SMART" id="SM00977">
    <property type="entry name" value="TilS_C"/>
    <property type="match status" value="1"/>
</dbReference>
<evidence type="ECO:0000256" key="2">
    <source>
        <dbReference type="ARBA" id="ARBA00022490"/>
    </source>
</evidence>
<dbReference type="NCBIfam" id="TIGR02432">
    <property type="entry name" value="lysidine_TilS_N"/>
    <property type="match status" value="1"/>
</dbReference>
<sequence>MLERFKEHITRQFPKLAEHTFLLACSGGMDSMVLLKLCQLSGLKFHVAHANFRLRGKESDGDEKFVKDYCEKYNIKYHLTSFDTIGYVNNNKVSVQVAARDLRYGWFKNLLQENQLCKVVTAHHADDDLETFIINLSRGTGLFGLSGIPGNTDVVARPLLRFDRNTLEKFAREHKLSWREDSSNQEIKYLRNQIRKEIVPPLKETHPAFMQNFLSTLGHLQDSEAIIRAHVSQLKNDLFRKEGEIFRISIEQLTTCNPLRPYLHFLFEEYGFIEGEPIEGLLQSGSGKILLSHTHRLVKDREDLLLQRLEIQDKGVYTLKAEAGEIGEPVQLILEEVNALGNTDKHILYVDKEKLNKELTLRKWKKGDYFYPFGLSGKKKLSKFYKDEKMDLVAKEKQWLLCSGDSIVWVLGKRPDDRFKVSDNTRKILKITWVD</sequence>
<evidence type="ECO:0000313" key="11">
    <source>
        <dbReference type="Proteomes" id="UP000295468"/>
    </source>
</evidence>
<protein>
    <recommendedName>
        <fullName evidence="8">tRNA(Ile)-lysidine synthase</fullName>
        <ecNumber evidence="8">6.3.4.19</ecNumber>
    </recommendedName>
    <alternativeName>
        <fullName evidence="8">tRNA(Ile)-2-lysyl-cytidine synthase</fullName>
    </alternativeName>
    <alternativeName>
        <fullName evidence="8">tRNA(Ile)-lysidine synthetase</fullName>
    </alternativeName>
</protein>
<dbReference type="PANTHER" id="PTHR43033:SF1">
    <property type="entry name" value="TRNA(ILE)-LYSIDINE SYNTHASE-RELATED"/>
    <property type="match status" value="1"/>
</dbReference>
<dbReference type="SUPFAM" id="SSF56037">
    <property type="entry name" value="PheT/TilS domain"/>
    <property type="match status" value="1"/>
</dbReference>
<comment type="catalytic activity">
    <reaction evidence="7 8">
        <text>cytidine(34) in tRNA(Ile2) + L-lysine + ATP = lysidine(34) in tRNA(Ile2) + AMP + diphosphate + H(+)</text>
        <dbReference type="Rhea" id="RHEA:43744"/>
        <dbReference type="Rhea" id="RHEA-COMP:10625"/>
        <dbReference type="Rhea" id="RHEA-COMP:10670"/>
        <dbReference type="ChEBI" id="CHEBI:15378"/>
        <dbReference type="ChEBI" id="CHEBI:30616"/>
        <dbReference type="ChEBI" id="CHEBI:32551"/>
        <dbReference type="ChEBI" id="CHEBI:33019"/>
        <dbReference type="ChEBI" id="CHEBI:82748"/>
        <dbReference type="ChEBI" id="CHEBI:83665"/>
        <dbReference type="ChEBI" id="CHEBI:456215"/>
        <dbReference type="EC" id="6.3.4.19"/>
    </reaction>
</comment>
<dbReference type="InterPro" id="IPR012795">
    <property type="entry name" value="tRNA_Ile_lys_synt_N"/>
</dbReference>
<dbReference type="HAMAP" id="MF_01161">
    <property type="entry name" value="tRNA_Ile_lys_synt"/>
    <property type="match status" value="1"/>
</dbReference>
<comment type="caution">
    <text evidence="10">The sequence shown here is derived from an EMBL/GenBank/DDBJ whole genome shotgun (WGS) entry which is preliminary data.</text>
</comment>
<evidence type="ECO:0000256" key="5">
    <source>
        <dbReference type="ARBA" id="ARBA00022741"/>
    </source>
</evidence>
<dbReference type="NCBIfam" id="TIGR02433">
    <property type="entry name" value="lysidine_TilS_C"/>
    <property type="match status" value="1"/>
</dbReference>
<dbReference type="EC" id="6.3.4.19" evidence="8"/>
<evidence type="ECO:0000256" key="1">
    <source>
        <dbReference type="ARBA" id="ARBA00004496"/>
    </source>
</evidence>
<evidence type="ECO:0000256" key="7">
    <source>
        <dbReference type="ARBA" id="ARBA00048539"/>
    </source>
</evidence>
<comment type="subcellular location">
    <subcellularLocation>
        <location evidence="1 8">Cytoplasm</location>
    </subcellularLocation>
</comment>
<dbReference type="Proteomes" id="UP000295468">
    <property type="component" value="Unassembled WGS sequence"/>
</dbReference>
<evidence type="ECO:0000313" key="10">
    <source>
        <dbReference type="EMBL" id="TDQ31276.1"/>
    </source>
</evidence>